<evidence type="ECO:0000256" key="5">
    <source>
        <dbReference type="PROSITE-ProRule" id="PRU01248"/>
    </source>
</evidence>
<gene>
    <name evidence="8" type="ORF">WKW80_24270</name>
</gene>
<dbReference type="Pfam" id="PF12482">
    <property type="entry name" value="DUF3701"/>
    <property type="match status" value="1"/>
</dbReference>
<sequence>MRALLQGLDERESWNRYLRGHGETADLRTIRNTIAWIRDVFASAALREARPGTARLIRLDPERFDAGRSLPSLEDFAAERGLEDFSAAEQAEAYAEAFPEAARPGAGGGRPTQRARVIAHQLEALRWLESHVAQDPRPGDHVSAWLNPAVATRLQRTGLATLSALVEHINRVGARWWRQVPGVGAHKAARVMAWLGNQAHVPGLRLHAHVAVPHFSVPAHVRAAAVAPATAMVPLEKFRIPPELDGRAGRYRAPPERCSIAARNDHEALHAWLAAKAGAGPCEGGPGSRSPNLSATQRAYRKEAERLLLWSVLVRAKSLSSLSPEDAVAYSAFLANPPPAWCGPRHHQRWSPQWRPFEGPLSLAAQRHAMTVLKALYGFLASQNYVVGNPFSEVTSPPAVGRTPAANRTLNFEQWDRLETLLSDLPDTEPSRRLARALRWIYATGLRLSEITVARCGDLAHVDPAQEDEAMDRGWRLSIEGTGRRRQRQVPVPSSLVAELNAELVRNGLGSSVRSPAVAAVPILARHGAAGPPSRAWSASGLAKAIKALLQRLAADLDPIDASHLRKASAHWLRRTHGAHALQGRGGRQALPLEVVRDNLGHASRQTTSA</sequence>
<dbReference type="InterPro" id="IPR044068">
    <property type="entry name" value="CB"/>
</dbReference>
<dbReference type="PROSITE" id="PS51900">
    <property type="entry name" value="CB"/>
    <property type="match status" value="1"/>
</dbReference>
<evidence type="ECO:0000256" key="1">
    <source>
        <dbReference type="ARBA" id="ARBA00008857"/>
    </source>
</evidence>
<dbReference type="InterPro" id="IPR011010">
    <property type="entry name" value="DNA_brk_join_enz"/>
</dbReference>
<keyword evidence="4" id="KW-0233">DNA recombination</keyword>
<evidence type="ECO:0000256" key="4">
    <source>
        <dbReference type="ARBA" id="ARBA00023172"/>
    </source>
</evidence>
<accession>A0ABU8W4Y7</accession>
<dbReference type="PANTHER" id="PTHR30349:SF41">
    <property type="entry name" value="INTEGRASE_RECOMBINASE PROTEIN MJ0367-RELATED"/>
    <property type="match status" value="1"/>
</dbReference>
<evidence type="ECO:0000259" key="6">
    <source>
        <dbReference type="PROSITE" id="PS51898"/>
    </source>
</evidence>
<dbReference type="Gene3D" id="1.10.443.10">
    <property type="entry name" value="Intergrase catalytic core"/>
    <property type="match status" value="1"/>
</dbReference>
<reference evidence="8 9" key="1">
    <citation type="submission" date="2024-03" db="EMBL/GenBank/DDBJ databases">
        <title>Novel species of the genus Variovorax.</title>
        <authorList>
            <person name="Liu Q."/>
            <person name="Xin Y.-H."/>
        </authorList>
    </citation>
    <scope>NUCLEOTIDE SEQUENCE [LARGE SCALE GENOMIC DNA]</scope>
    <source>
        <strain evidence="8 9">KACC 18501</strain>
    </source>
</reference>
<evidence type="ECO:0000259" key="7">
    <source>
        <dbReference type="PROSITE" id="PS51900"/>
    </source>
</evidence>
<dbReference type="InterPro" id="IPR050090">
    <property type="entry name" value="Tyrosine_recombinase_XerCD"/>
</dbReference>
<comment type="caution">
    <text evidence="8">The sequence shown here is derived from an EMBL/GenBank/DDBJ whole genome shotgun (WGS) entry which is preliminary data.</text>
</comment>
<dbReference type="CDD" id="cd00397">
    <property type="entry name" value="DNA_BRE_C"/>
    <property type="match status" value="1"/>
</dbReference>
<keyword evidence="2" id="KW-0229">DNA integration</keyword>
<comment type="similarity">
    <text evidence="1">Belongs to the 'phage' integrase family.</text>
</comment>
<dbReference type="PANTHER" id="PTHR30349">
    <property type="entry name" value="PHAGE INTEGRASE-RELATED"/>
    <property type="match status" value="1"/>
</dbReference>
<protein>
    <submittedName>
        <fullName evidence="8">Phage integrase family protein</fullName>
    </submittedName>
</protein>
<keyword evidence="9" id="KW-1185">Reference proteome</keyword>
<dbReference type="RefSeq" id="WP_340366133.1">
    <property type="nucleotide sequence ID" value="NZ_JBBKZV010000019.1"/>
</dbReference>
<keyword evidence="3 5" id="KW-0238">DNA-binding</keyword>
<dbReference type="Proteomes" id="UP001363010">
    <property type="component" value="Unassembled WGS sequence"/>
</dbReference>
<evidence type="ECO:0000256" key="3">
    <source>
        <dbReference type="ARBA" id="ARBA00023125"/>
    </source>
</evidence>
<organism evidence="8 9">
    <name type="scientific">Variovorax humicola</name>
    <dbReference type="NCBI Taxonomy" id="1769758"/>
    <lineage>
        <taxon>Bacteria</taxon>
        <taxon>Pseudomonadati</taxon>
        <taxon>Pseudomonadota</taxon>
        <taxon>Betaproteobacteria</taxon>
        <taxon>Burkholderiales</taxon>
        <taxon>Comamonadaceae</taxon>
        <taxon>Variovorax</taxon>
    </lineage>
</organism>
<evidence type="ECO:0000313" key="9">
    <source>
        <dbReference type="Proteomes" id="UP001363010"/>
    </source>
</evidence>
<dbReference type="PROSITE" id="PS51898">
    <property type="entry name" value="TYR_RECOMBINASE"/>
    <property type="match status" value="1"/>
</dbReference>
<dbReference type="InterPro" id="IPR022169">
    <property type="entry name" value="DUF3701"/>
</dbReference>
<evidence type="ECO:0000256" key="2">
    <source>
        <dbReference type="ARBA" id="ARBA00022908"/>
    </source>
</evidence>
<dbReference type="InterPro" id="IPR002104">
    <property type="entry name" value="Integrase_catalytic"/>
</dbReference>
<feature type="domain" description="Core-binding (CB)" evidence="7">
    <location>
        <begin position="263"/>
        <end position="381"/>
    </location>
</feature>
<dbReference type="SUPFAM" id="SSF56349">
    <property type="entry name" value="DNA breaking-rejoining enzymes"/>
    <property type="match status" value="1"/>
</dbReference>
<feature type="domain" description="Tyr recombinase" evidence="6">
    <location>
        <begin position="405"/>
        <end position="610"/>
    </location>
</feature>
<dbReference type="InterPro" id="IPR013762">
    <property type="entry name" value="Integrase-like_cat_sf"/>
</dbReference>
<dbReference type="EMBL" id="JBBKZV010000019">
    <property type="protein sequence ID" value="MEJ8825106.1"/>
    <property type="molecule type" value="Genomic_DNA"/>
</dbReference>
<evidence type="ECO:0000313" key="8">
    <source>
        <dbReference type="EMBL" id="MEJ8825106.1"/>
    </source>
</evidence>
<name>A0ABU8W4Y7_9BURK</name>
<proteinExistence type="inferred from homology"/>